<dbReference type="AlphaFoldDB" id="A0A6G1KH52"/>
<proteinExistence type="predicted"/>
<reference evidence="2" key="1">
    <citation type="journal article" date="2020" name="Stud. Mycol.">
        <title>101 Dothideomycetes genomes: a test case for predicting lifestyles and emergence of pathogens.</title>
        <authorList>
            <person name="Haridas S."/>
            <person name="Albert R."/>
            <person name="Binder M."/>
            <person name="Bloem J."/>
            <person name="Labutti K."/>
            <person name="Salamov A."/>
            <person name="Andreopoulos B."/>
            <person name="Baker S."/>
            <person name="Barry K."/>
            <person name="Bills G."/>
            <person name="Bluhm B."/>
            <person name="Cannon C."/>
            <person name="Castanera R."/>
            <person name="Culley D."/>
            <person name="Daum C."/>
            <person name="Ezra D."/>
            <person name="Gonzalez J."/>
            <person name="Henrissat B."/>
            <person name="Kuo A."/>
            <person name="Liang C."/>
            <person name="Lipzen A."/>
            <person name="Lutzoni F."/>
            <person name="Magnuson J."/>
            <person name="Mondo S."/>
            <person name="Nolan M."/>
            <person name="Ohm R."/>
            <person name="Pangilinan J."/>
            <person name="Park H.-J."/>
            <person name="Ramirez L."/>
            <person name="Alfaro M."/>
            <person name="Sun H."/>
            <person name="Tritt A."/>
            <person name="Yoshinaga Y."/>
            <person name="Zwiers L.-H."/>
            <person name="Turgeon B."/>
            <person name="Goodwin S."/>
            <person name="Spatafora J."/>
            <person name="Crous P."/>
            <person name="Grigoriev I."/>
        </authorList>
    </citation>
    <scope>NUCLEOTIDE SEQUENCE</scope>
    <source>
        <strain evidence="2">CBS 279.74</strain>
    </source>
</reference>
<accession>A0A6G1KH52</accession>
<dbReference type="EMBL" id="MU005766">
    <property type="protein sequence ID" value="KAF2712158.1"/>
    <property type="molecule type" value="Genomic_DNA"/>
</dbReference>
<evidence type="ECO:0000313" key="2">
    <source>
        <dbReference type="EMBL" id="KAF2712158.1"/>
    </source>
</evidence>
<protein>
    <submittedName>
        <fullName evidence="2">Uncharacterized protein</fullName>
    </submittedName>
</protein>
<feature type="transmembrane region" description="Helical" evidence="1">
    <location>
        <begin position="22"/>
        <end position="41"/>
    </location>
</feature>
<keyword evidence="1" id="KW-1133">Transmembrane helix</keyword>
<dbReference type="Proteomes" id="UP000799428">
    <property type="component" value="Unassembled WGS sequence"/>
</dbReference>
<sequence length="93" mass="10199">MHLGVRCAGNQTPVLAVQPPLLFSPLLVLVLVLLVLLVLVLPPSNNDADVRFRGNVRLQTRVEEEAKSVYGSSQRWAYRGRSAPTFGCGTNRV</sequence>
<keyword evidence="1" id="KW-0472">Membrane</keyword>
<keyword evidence="1" id="KW-0812">Transmembrane</keyword>
<evidence type="ECO:0000313" key="3">
    <source>
        <dbReference type="Proteomes" id="UP000799428"/>
    </source>
</evidence>
<keyword evidence="3" id="KW-1185">Reference proteome</keyword>
<name>A0A6G1KH52_9PLEO</name>
<gene>
    <name evidence="2" type="ORF">K504DRAFT_196815</name>
</gene>
<organism evidence="2 3">
    <name type="scientific">Pleomassaria siparia CBS 279.74</name>
    <dbReference type="NCBI Taxonomy" id="1314801"/>
    <lineage>
        <taxon>Eukaryota</taxon>
        <taxon>Fungi</taxon>
        <taxon>Dikarya</taxon>
        <taxon>Ascomycota</taxon>
        <taxon>Pezizomycotina</taxon>
        <taxon>Dothideomycetes</taxon>
        <taxon>Pleosporomycetidae</taxon>
        <taxon>Pleosporales</taxon>
        <taxon>Pleomassariaceae</taxon>
        <taxon>Pleomassaria</taxon>
    </lineage>
</organism>
<evidence type="ECO:0000256" key="1">
    <source>
        <dbReference type="SAM" id="Phobius"/>
    </source>
</evidence>